<dbReference type="AlphaFoldDB" id="A0A3N4MU92"/>
<dbReference type="RefSeq" id="WP_120514402.1">
    <property type="nucleotide sequence ID" value="NZ_QXZY01000001.1"/>
</dbReference>
<keyword evidence="1" id="KW-0732">Signal</keyword>
<evidence type="ECO:0008006" key="4">
    <source>
        <dbReference type="Google" id="ProtNLM"/>
    </source>
</evidence>
<evidence type="ECO:0000313" key="3">
    <source>
        <dbReference type="Proteomes" id="UP000279089"/>
    </source>
</evidence>
<evidence type="ECO:0000256" key="1">
    <source>
        <dbReference type="SAM" id="SignalP"/>
    </source>
</evidence>
<sequence>MKKKIIHFLFAIVATLPLSAQIPEPLRSIPTPNAFSFQEYGKHDVSHFSGTPDIRVPLANIAVKTGSIDMSLSYNATGFRPDVHASWVGTNWNLNLGGVITRQVNGLPDEFSYFMNNYCNCISYMPNNVSATYNSGFAKRTYDTSYNVGYLMNATNHFLNLNPGSSPMAWTKYSPPVPYKGYWYNNSCIAFDKFWKDTPFGNLPNNDDYYDGTKDLQSDEYSFNVMGHSGKFMFKSDATIEVISNRKYQVAILRSDDTIPGALLKPNADPQAGSTCPNWVMGFSPWKAWNRYPKTRSGFRITADDGTQFDFGSRYAYLNAVDYSIAERYMLGQNGHGQQDFLDYWQATSWYLASVKFPDGKKVYFEYDRAEYTRAMYLSEFSYGIQQGNSGCPIANANYTLPGNIVQSKIQSPVYLSRVYSDLLDIRLFYSNTGESNALTQNAIQDFKWKKLDSVRFIDNEGQGGVWRFRYYPLVNYSQRLFLSNVEKFSHTGQRSGELYRFLYDTTLTLPDYLTGRTDHWGYWNGIDTRSVIGKTNAALDTLRKAVLANTRAGLLTHLFYPTGGYTQFTYELNTYSKRVKLDRTQGVDLAGGNQKAGGLRIRRIRTVDTLSGIDTYSDYYYVTGYTNLLSPAAVEALPSSGVHNINSFVYHWTDQVTRMFNDPICLQNMKISLTSNQPLNPVFDDGYVGYTTVIERQRDSSYKKYTYSNHDNGYVDDPVDATINPWSSPYNQFSKRTQDRGNLLEEASFNSKNAIVQRISTQYAPISATPLGGPRSFFKHITIVSLDATSWNASFPNPAPINYLVSSRIKVYSYRMLPSRITTTNFSMTTGDSITTVREHAYDNLEHGQLTSVIDYDSDGSITREIMKYPRDYAPTTVLTNLVNDHRISTVLEKLRTFKASAGADEKVTEAVLTEYALNPAGTYELSLVKTAYKAEIDNPFNLSTMTATVPSSNGWKSSSVWTKDSRYKTYLKIDSVDRYNNITNFVAKKEPRMQKFFGFGGLKELGSFEVSPSRSIWSPAYTSFETIVTRDAADDYSTTRTMLDDSTWLPIGTFSTTYSFTGKQSFVGRARYNGPVWIQGTIYVAARTGGAAPTLERYTPGPNTYTPLNVPDSIVGYRDGWTIYRFYYSNAATVITVNSNGNYIDELRMGAREFGDDQTFQTCSYVDGRISEITNHLYQRERYHYDAWGRLIRVVNEDKTIKNAYSYQLAGPNQ</sequence>
<dbReference type="OrthoDB" id="680656at2"/>
<accession>A0A3N4MU92</accession>
<keyword evidence="3" id="KW-1185">Reference proteome</keyword>
<comment type="caution">
    <text evidence="2">The sequence shown here is derived from an EMBL/GenBank/DDBJ whole genome shotgun (WGS) entry which is preliminary data.</text>
</comment>
<feature type="chain" id="PRO_5018112379" description="RHS repeat protein" evidence="1">
    <location>
        <begin position="21"/>
        <end position="1216"/>
    </location>
</feature>
<evidence type="ECO:0000313" key="2">
    <source>
        <dbReference type="EMBL" id="RPD43129.1"/>
    </source>
</evidence>
<dbReference type="Proteomes" id="UP000279089">
    <property type="component" value="Unassembled WGS sequence"/>
</dbReference>
<protein>
    <recommendedName>
        <fullName evidence="4">RHS repeat protein</fullName>
    </recommendedName>
</protein>
<gene>
    <name evidence="2" type="ORF">EG028_02205</name>
</gene>
<feature type="signal peptide" evidence="1">
    <location>
        <begin position="1"/>
        <end position="20"/>
    </location>
</feature>
<organism evidence="2 3">
    <name type="scientific">Chitinophaga barathri</name>
    <dbReference type="NCBI Taxonomy" id="1647451"/>
    <lineage>
        <taxon>Bacteria</taxon>
        <taxon>Pseudomonadati</taxon>
        <taxon>Bacteroidota</taxon>
        <taxon>Chitinophagia</taxon>
        <taxon>Chitinophagales</taxon>
        <taxon>Chitinophagaceae</taxon>
        <taxon>Chitinophaga</taxon>
    </lineage>
</organism>
<dbReference type="EMBL" id="RMBX01000001">
    <property type="protein sequence ID" value="RPD43129.1"/>
    <property type="molecule type" value="Genomic_DNA"/>
</dbReference>
<name>A0A3N4MU92_9BACT</name>
<proteinExistence type="predicted"/>
<reference evidence="3" key="1">
    <citation type="submission" date="2018-11" db="EMBL/GenBank/DDBJ databases">
        <title>Chitinophaga lutea sp.nov., isolate from arsenic contaminated soil.</title>
        <authorList>
            <person name="Zong Y."/>
        </authorList>
    </citation>
    <scope>NUCLEOTIDE SEQUENCE [LARGE SCALE GENOMIC DNA]</scope>
    <source>
        <strain evidence="3">YLT18</strain>
    </source>
</reference>